<dbReference type="CDD" id="cd04301">
    <property type="entry name" value="NAT_SF"/>
    <property type="match status" value="1"/>
</dbReference>
<dbReference type="PANTHER" id="PTHR43259:SF1">
    <property type="entry name" value="N-ACETYLTRANSFERASE DOMAIN-CONTAINING PROTEIN"/>
    <property type="match status" value="1"/>
</dbReference>
<dbReference type="PROSITE" id="PS51186">
    <property type="entry name" value="GNAT"/>
    <property type="match status" value="1"/>
</dbReference>
<dbReference type="AlphaFoldDB" id="A0A084AEH0"/>
<evidence type="ECO:0000259" key="1">
    <source>
        <dbReference type="PROSITE" id="PS51186"/>
    </source>
</evidence>
<dbReference type="SUPFAM" id="SSF55729">
    <property type="entry name" value="Acyl-CoA N-acyltransferases (Nat)"/>
    <property type="match status" value="1"/>
</dbReference>
<gene>
    <name evidence="2" type="ORF">U725_00021</name>
</gene>
<dbReference type="InterPro" id="IPR000182">
    <property type="entry name" value="GNAT_dom"/>
</dbReference>
<organism evidence="2 3">
    <name type="scientific">Lactococcus cremoris subsp. cremoris GE214</name>
    <dbReference type="NCBI Taxonomy" id="1415168"/>
    <lineage>
        <taxon>Bacteria</taxon>
        <taxon>Bacillati</taxon>
        <taxon>Bacillota</taxon>
        <taxon>Bacilli</taxon>
        <taxon>Lactobacillales</taxon>
        <taxon>Streptococcaceae</taxon>
        <taxon>Lactococcus</taxon>
        <taxon>Lactococcus cremoris subsp. cremoris</taxon>
    </lineage>
</organism>
<dbReference type="InterPro" id="IPR052829">
    <property type="entry name" value="N-acetyltransferase_domain"/>
</dbReference>
<dbReference type="SMR" id="A0A084AEH0"/>
<comment type="caution">
    <text evidence="2">The sequence shown here is derived from an EMBL/GenBank/DDBJ whole genome shotgun (WGS) entry which is preliminary data.</text>
</comment>
<dbReference type="Proteomes" id="UP000028401">
    <property type="component" value="Unassembled WGS sequence"/>
</dbReference>
<protein>
    <submittedName>
        <fullName evidence="2">Acetyltransferase, GNAT family</fullName>
    </submittedName>
</protein>
<dbReference type="InterPro" id="IPR016181">
    <property type="entry name" value="Acyl_CoA_acyltransferase"/>
</dbReference>
<dbReference type="PANTHER" id="PTHR43259">
    <property type="entry name" value="SPT10P"/>
    <property type="match status" value="1"/>
</dbReference>
<dbReference type="Gene3D" id="3.40.630.30">
    <property type="match status" value="1"/>
</dbReference>
<evidence type="ECO:0000313" key="3">
    <source>
        <dbReference type="Proteomes" id="UP000028401"/>
    </source>
</evidence>
<dbReference type="PATRIC" id="fig|1415168.3.peg.25"/>
<dbReference type="GO" id="GO:0016747">
    <property type="term" value="F:acyltransferase activity, transferring groups other than amino-acyl groups"/>
    <property type="evidence" value="ECO:0007669"/>
    <property type="project" value="InterPro"/>
</dbReference>
<dbReference type="RefSeq" id="WP_011675840.1">
    <property type="nucleotide sequence ID" value="NZ_AZSI01000002.1"/>
</dbReference>
<feature type="domain" description="N-acetyltransferase" evidence="1">
    <location>
        <begin position="2"/>
        <end position="153"/>
    </location>
</feature>
<sequence>MIKILKMTQDGFDHYMLSAIKNYANEKVNNGTWESKDALSNSKKQYALLLPDGLQTANHYFYSIFNKEEKIGYIWLAKDDENKQSAFIYDFEIYEEFQNLGFGSKTLDLVADKAKELGFSFLGLHVFGSNSRALHVYKKMGFQITDINMRKEL</sequence>
<dbReference type="Pfam" id="PF00583">
    <property type="entry name" value="Acetyltransf_1"/>
    <property type="match status" value="1"/>
</dbReference>
<accession>A0A084AEH0</accession>
<evidence type="ECO:0000313" key="2">
    <source>
        <dbReference type="EMBL" id="KEY63699.1"/>
    </source>
</evidence>
<reference evidence="2 3" key="1">
    <citation type="submission" date="2014-06" db="EMBL/GenBank/DDBJ databases">
        <title>Draft genome sequence of the putrescine producing strain Lactococcus lactis subsp cremoris GE214.</title>
        <authorList>
            <person name="Ladero V."/>
            <person name="Linares D.M."/>
            <person name="del Rio B."/>
            <person name="Mayo B."/>
            <person name="Martin M.C."/>
            <person name="Fernandez M."/>
            <person name="Alvarez M.A."/>
        </authorList>
    </citation>
    <scope>NUCLEOTIDE SEQUENCE [LARGE SCALE GENOMIC DNA]</scope>
    <source>
        <strain evidence="2 3">GE214</strain>
    </source>
</reference>
<name>A0A084AEH0_LACLC</name>
<dbReference type="EMBL" id="AZSI01000002">
    <property type="protein sequence ID" value="KEY63699.1"/>
    <property type="molecule type" value="Genomic_DNA"/>
</dbReference>
<proteinExistence type="predicted"/>
<keyword evidence="2" id="KW-0808">Transferase</keyword>